<evidence type="ECO:0000313" key="4">
    <source>
        <dbReference type="Proteomes" id="UP001632037"/>
    </source>
</evidence>
<feature type="coiled-coil region" evidence="1">
    <location>
        <begin position="214"/>
        <end position="245"/>
    </location>
</feature>
<feature type="region of interest" description="Disordered" evidence="2">
    <location>
        <begin position="1"/>
        <end position="34"/>
    </location>
</feature>
<keyword evidence="1" id="KW-0175">Coiled coil</keyword>
<dbReference type="Proteomes" id="UP001632037">
    <property type="component" value="Unassembled WGS sequence"/>
</dbReference>
<sequence>MGMKRDAQFQQQEETFKEPEDSVQGDFRDEGQQLREENALFRREIDQLRAKLVEKIRGQSKVIAGGQFRAASASPAPKVPTTSGSICTKCSTARARVIKAHQESEEAQTAAAELRKYVDKVEAAQQRLWEERSVQASEIERLRDTLAVKVEECILMERECSKLDKQMKMLQPENDIMNLLAQPLQEKQTADNATQCTLQQSCDEEIKTSQLHEIAKLRMEIELLVQQLDDREQELKNAFKSWEDSQKAVEIQKNQRDNEAKSWCEENSGYKRRIVELEQIQKTLRVSVQDLQYSHQKELQLLRKENQDLRGDVVARESELQQLKQQQQTESSAREQQQQTLVKALKARIQQKIDDVNRLQTLLVGHSAVKISNAAMKTEIEDLEEQVQTLTKEITTLTSSLHLQQQQAAEMAQHEREQLVGEAAEEQKRLSEALTALQQDNGALQTRISEVEAELAHHEVLAQRQKRSHARAMERLLESSLRMCVVAPTVNVQLNTNGANLAKSNSFSTEKKDNGLTSVLCRSAPQQGNIKRVIENDTTPALMQMYR</sequence>
<organism evidence="3 4">
    <name type="scientific">Phytophthora oleae</name>
    <dbReference type="NCBI Taxonomy" id="2107226"/>
    <lineage>
        <taxon>Eukaryota</taxon>
        <taxon>Sar</taxon>
        <taxon>Stramenopiles</taxon>
        <taxon>Oomycota</taxon>
        <taxon>Peronosporomycetes</taxon>
        <taxon>Peronosporales</taxon>
        <taxon>Peronosporaceae</taxon>
        <taxon>Phytophthora</taxon>
    </lineage>
</organism>
<keyword evidence="4" id="KW-1185">Reference proteome</keyword>
<feature type="coiled-coil region" evidence="1">
    <location>
        <begin position="306"/>
        <end position="454"/>
    </location>
</feature>
<reference evidence="3 4" key="1">
    <citation type="submission" date="2024-09" db="EMBL/GenBank/DDBJ databases">
        <title>Genome sequencing and assembly of Phytophthora oleae, isolate VK10A, causative agent of rot of olive drupes.</title>
        <authorList>
            <person name="Conti Taguali S."/>
            <person name="Riolo M."/>
            <person name="La Spada F."/>
            <person name="Cacciola S.O."/>
            <person name="Dionisio G."/>
        </authorList>
    </citation>
    <scope>NUCLEOTIDE SEQUENCE [LARGE SCALE GENOMIC DNA]</scope>
    <source>
        <strain evidence="3 4">VK10A</strain>
    </source>
</reference>
<feature type="compositionally biased region" description="Basic and acidic residues" evidence="2">
    <location>
        <begin position="14"/>
        <end position="34"/>
    </location>
</feature>
<comment type="caution">
    <text evidence="3">The sequence shown here is derived from an EMBL/GenBank/DDBJ whole genome shotgun (WGS) entry which is preliminary data.</text>
</comment>
<proteinExistence type="predicted"/>
<evidence type="ECO:0000256" key="1">
    <source>
        <dbReference type="SAM" id="Coils"/>
    </source>
</evidence>
<gene>
    <name evidence="3" type="ORF">V7S43_008049</name>
</gene>
<dbReference type="AlphaFoldDB" id="A0ABD3FK20"/>
<name>A0ABD3FK20_9STRA</name>
<dbReference type="EMBL" id="JBIMZQ010000015">
    <property type="protein sequence ID" value="KAL3667108.1"/>
    <property type="molecule type" value="Genomic_DNA"/>
</dbReference>
<evidence type="ECO:0000313" key="3">
    <source>
        <dbReference type="EMBL" id="KAL3667108.1"/>
    </source>
</evidence>
<accession>A0ABD3FK20</accession>
<evidence type="ECO:0000256" key="2">
    <source>
        <dbReference type="SAM" id="MobiDB-lite"/>
    </source>
</evidence>
<protein>
    <submittedName>
        <fullName evidence="3">Uncharacterized protein</fullName>
    </submittedName>
</protein>